<keyword evidence="5" id="KW-0472">Membrane</keyword>
<name>A0A0F9YEX4_9ZZZZ</name>
<sequence>MNKRLMPAYKSSVQKAEGDACESGSRVDKVATFSGLCRTFEAILASRSESVAGEALRCLPVPVQGVRVVRSEHGLKVIELGNADTREISVALASFIVHFAERLPRLSWAECFEVWARKRAQQCMKGESVLRNKRRWLWVLSSLQLRFQQWQPANKKWLQNQHLFLSCLLHEPQARIEEMWREHLFWFYYNYARRLLHLHNRPESTGYLANFVWPEKNDYRRLTHNSDASRVVVSIHMGDFFGAFRALSGLSDFGRQVISLRRDTIADHGMQHFSADRINHRVVFHHQLQPSAIVSALRRGGSTLATLFDLREDFGRTVAVDFFGHRARFVKGPAQLAIMGRSPIFAFVCYERQGRNCIEMAPAIDTRLNPGESLQQATVRVTQALVKLAECWIRRWPAQWKYLTTLPAYFEAVS</sequence>
<dbReference type="EMBL" id="LAZR01000004">
    <property type="protein sequence ID" value="KKO10737.1"/>
    <property type="molecule type" value="Genomic_DNA"/>
</dbReference>
<keyword evidence="4" id="KW-0808">Transferase</keyword>
<accession>A0A0F9YEX4</accession>
<dbReference type="GO" id="GO:1901137">
    <property type="term" value="P:carbohydrate derivative biosynthetic process"/>
    <property type="evidence" value="ECO:0007669"/>
    <property type="project" value="UniProtKB-ARBA"/>
</dbReference>
<dbReference type="Pfam" id="PF03279">
    <property type="entry name" value="Lip_A_acyltrans"/>
    <property type="match status" value="1"/>
</dbReference>
<evidence type="ECO:0000256" key="6">
    <source>
        <dbReference type="ARBA" id="ARBA00023315"/>
    </source>
</evidence>
<keyword evidence="6" id="KW-0012">Acyltransferase</keyword>
<comment type="caution">
    <text evidence="7">The sequence shown here is derived from an EMBL/GenBank/DDBJ whole genome shotgun (WGS) entry which is preliminary data.</text>
</comment>
<dbReference type="InterPro" id="IPR004960">
    <property type="entry name" value="LipA_acyltrans"/>
</dbReference>
<organism evidence="7">
    <name type="scientific">marine sediment metagenome</name>
    <dbReference type="NCBI Taxonomy" id="412755"/>
    <lineage>
        <taxon>unclassified sequences</taxon>
        <taxon>metagenomes</taxon>
        <taxon>ecological metagenomes</taxon>
    </lineage>
</organism>
<comment type="subcellular location">
    <subcellularLocation>
        <location evidence="1">Cell inner membrane</location>
    </subcellularLocation>
</comment>
<evidence type="ECO:0000256" key="2">
    <source>
        <dbReference type="ARBA" id="ARBA00022475"/>
    </source>
</evidence>
<dbReference type="GO" id="GO:0016746">
    <property type="term" value="F:acyltransferase activity"/>
    <property type="evidence" value="ECO:0007669"/>
    <property type="project" value="UniProtKB-KW"/>
</dbReference>
<dbReference type="AlphaFoldDB" id="A0A0F9YEX4"/>
<dbReference type="GO" id="GO:0005886">
    <property type="term" value="C:plasma membrane"/>
    <property type="evidence" value="ECO:0007669"/>
    <property type="project" value="UniProtKB-SubCell"/>
</dbReference>
<gene>
    <name evidence="7" type="ORF">LCGC14_0022200</name>
</gene>
<evidence type="ECO:0000256" key="3">
    <source>
        <dbReference type="ARBA" id="ARBA00022519"/>
    </source>
</evidence>
<evidence type="ECO:0000256" key="1">
    <source>
        <dbReference type="ARBA" id="ARBA00004533"/>
    </source>
</evidence>
<reference evidence="7" key="1">
    <citation type="journal article" date="2015" name="Nature">
        <title>Complex archaea that bridge the gap between prokaryotes and eukaryotes.</title>
        <authorList>
            <person name="Spang A."/>
            <person name="Saw J.H."/>
            <person name="Jorgensen S.L."/>
            <person name="Zaremba-Niedzwiedzka K."/>
            <person name="Martijn J."/>
            <person name="Lind A.E."/>
            <person name="van Eijk R."/>
            <person name="Schleper C."/>
            <person name="Guy L."/>
            <person name="Ettema T.J."/>
        </authorList>
    </citation>
    <scope>NUCLEOTIDE SEQUENCE</scope>
</reference>
<evidence type="ECO:0000256" key="5">
    <source>
        <dbReference type="ARBA" id="ARBA00023136"/>
    </source>
</evidence>
<evidence type="ECO:0008006" key="8">
    <source>
        <dbReference type="Google" id="ProtNLM"/>
    </source>
</evidence>
<evidence type="ECO:0000313" key="7">
    <source>
        <dbReference type="EMBL" id="KKO10737.1"/>
    </source>
</evidence>
<evidence type="ECO:0000256" key="4">
    <source>
        <dbReference type="ARBA" id="ARBA00022679"/>
    </source>
</evidence>
<keyword evidence="3" id="KW-0997">Cell inner membrane</keyword>
<protein>
    <recommendedName>
        <fullName evidence="8">Lipid A biosynthesis acyltransferase</fullName>
    </recommendedName>
</protein>
<keyword evidence="2" id="KW-1003">Cell membrane</keyword>
<proteinExistence type="predicted"/>
<dbReference type="GO" id="GO:0008610">
    <property type="term" value="P:lipid biosynthetic process"/>
    <property type="evidence" value="ECO:0007669"/>
    <property type="project" value="UniProtKB-ARBA"/>
</dbReference>